<organism evidence="1 2">
    <name type="scientific">Desulfonatronum thiosulfatophilum</name>
    <dbReference type="NCBI Taxonomy" id="617002"/>
    <lineage>
        <taxon>Bacteria</taxon>
        <taxon>Pseudomonadati</taxon>
        <taxon>Thermodesulfobacteriota</taxon>
        <taxon>Desulfovibrionia</taxon>
        <taxon>Desulfovibrionales</taxon>
        <taxon>Desulfonatronaceae</taxon>
        <taxon>Desulfonatronum</taxon>
    </lineage>
</organism>
<protein>
    <recommendedName>
        <fullName evidence="3">Cytosolic protein</fullName>
    </recommendedName>
</protein>
<dbReference type="STRING" id="617002.SAMN05660653_02554"/>
<dbReference type="Pfam" id="PF20095">
    <property type="entry name" value="DUF6485"/>
    <property type="match status" value="1"/>
</dbReference>
<name>A0A1G6E284_9BACT</name>
<accession>A0A1G6E284</accession>
<dbReference type="RefSeq" id="WP_092122412.1">
    <property type="nucleotide sequence ID" value="NZ_FMXO01000015.1"/>
</dbReference>
<sequence length="70" mass="8217">MSKSSQCPRIKINTKFCTCTSVDCPKHGLCCECLHYHRQRNELPGCYFTSEEEKSLNRSIEFFVQRRSPK</sequence>
<evidence type="ECO:0000313" key="2">
    <source>
        <dbReference type="Proteomes" id="UP000198771"/>
    </source>
</evidence>
<dbReference type="EMBL" id="FMXO01000015">
    <property type="protein sequence ID" value="SDB51557.1"/>
    <property type="molecule type" value="Genomic_DNA"/>
</dbReference>
<dbReference type="Proteomes" id="UP000198771">
    <property type="component" value="Unassembled WGS sequence"/>
</dbReference>
<keyword evidence="2" id="KW-1185">Reference proteome</keyword>
<gene>
    <name evidence="1" type="ORF">SAMN05660653_02554</name>
</gene>
<evidence type="ECO:0008006" key="3">
    <source>
        <dbReference type="Google" id="ProtNLM"/>
    </source>
</evidence>
<evidence type="ECO:0000313" key="1">
    <source>
        <dbReference type="EMBL" id="SDB51557.1"/>
    </source>
</evidence>
<dbReference type="AlphaFoldDB" id="A0A1G6E284"/>
<reference evidence="1 2" key="1">
    <citation type="submission" date="2016-10" db="EMBL/GenBank/DDBJ databases">
        <authorList>
            <person name="de Groot N.N."/>
        </authorList>
    </citation>
    <scope>NUCLEOTIDE SEQUENCE [LARGE SCALE GENOMIC DNA]</scope>
    <source>
        <strain evidence="1 2">ASO4-2</strain>
    </source>
</reference>
<proteinExistence type="predicted"/>